<dbReference type="HAMAP" id="MF_01852">
    <property type="entry name" value="TsaC"/>
    <property type="match status" value="1"/>
</dbReference>
<gene>
    <name evidence="9" type="primary">tsaC</name>
    <name evidence="11" type="ORF">GCM10022228_22270</name>
</gene>
<keyword evidence="4 9" id="KW-0819">tRNA processing</keyword>
<sequence length="200" mass="21057">MQGEPMQGEPMRRCVSPDSAALADAVRALRDGQVIACPTEAVWGISCDPHSDAAVARLLRLKARDPAKGLIVVAACMDQLAPWLDGLDYALYAPLRASWPGPVTWLVPDNGFAPALVRGDHTSVALRVTDHPGMQALCEAFGGPLVSTSANRAGEPPAMSAADARALFGEALGAVVPGELGEYPRPSQIRDLASGRVLRR</sequence>
<accession>A0ABP7M2I6</accession>
<evidence type="ECO:0000313" key="11">
    <source>
        <dbReference type="EMBL" id="GAA3910768.1"/>
    </source>
</evidence>
<evidence type="ECO:0000256" key="8">
    <source>
        <dbReference type="ARBA" id="ARBA00048366"/>
    </source>
</evidence>
<comment type="function">
    <text evidence="9">Required for the formation of a threonylcarbamoyl group on adenosine at position 37 (t(6)A37) in tRNAs that read codons beginning with adenine. Catalyzes the conversion of L-threonine, HCO(3)(-)/CO(2) and ATP to give threonylcarbamoyl-AMP (TC-AMP) as the acyladenylate intermediate, with the release of diphosphate.</text>
</comment>
<dbReference type="PANTHER" id="PTHR17490">
    <property type="entry name" value="SUA5"/>
    <property type="match status" value="1"/>
</dbReference>
<evidence type="ECO:0000256" key="2">
    <source>
        <dbReference type="ARBA" id="ARBA00022490"/>
    </source>
</evidence>
<dbReference type="InterPro" id="IPR006070">
    <property type="entry name" value="Sua5-like_dom"/>
</dbReference>
<comment type="catalytic activity">
    <reaction evidence="8 9">
        <text>L-threonine + hydrogencarbonate + ATP = L-threonylcarbamoyladenylate + diphosphate + H2O</text>
        <dbReference type="Rhea" id="RHEA:36407"/>
        <dbReference type="ChEBI" id="CHEBI:15377"/>
        <dbReference type="ChEBI" id="CHEBI:17544"/>
        <dbReference type="ChEBI" id="CHEBI:30616"/>
        <dbReference type="ChEBI" id="CHEBI:33019"/>
        <dbReference type="ChEBI" id="CHEBI:57926"/>
        <dbReference type="ChEBI" id="CHEBI:73682"/>
        <dbReference type="EC" id="2.7.7.87"/>
    </reaction>
</comment>
<keyword evidence="6 9" id="KW-0547">Nucleotide-binding</keyword>
<dbReference type="InterPro" id="IPR050156">
    <property type="entry name" value="TC-AMP_synthase_SUA5"/>
</dbReference>
<keyword evidence="3 9" id="KW-0808">Transferase</keyword>
<evidence type="ECO:0000256" key="4">
    <source>
        <dbReference type="ARBA" id="ARBA00022694"/>
    </source>
</evidence>
<keyword evidence="7 9" id="KW-0067">ATP-binding</keyword>
<evidence type="ECO:0000256" key="1">
    <source>
        <dbReference type="ARBA" id="ARBA00004496"/>
    </source>
</evidence>
<dbReference type="PANTHER" id="PTHR17490:SF18">
    <property type="entry name" value="THREONYLCARBAMOYL-AMP SYNTHASE"/>
    <property type="match status" value="1"/>
</dbReference>
<feature type="domain" description="YrdC-like" evidence="10">
    <location>
        <begin position="19"/>
        <end position="200"/>
    </location>
</feature>
<reference evidence="12" key="1">
    <citation type="journal article" date="2019" name="Int. J. Syst. Evol. Microbiol.">
        <title>The Global Catalogue of Microorganisms (GCM) 10K type strain sequencing project: providing services to taxonomists for standard genome sequencing and annotation.</title>
        <authorList>
            <consortium name="The Broad Institute Genomics Platform"/>
            <consortium name="The Broad Institute Genome Sequencing Center for Infectious Disease"/>
            <person name="Wu L."/>
            <person name="Ma J."/>
        </authorList>
    </citation>
    <scope>NUCLEOTIDE SEQUENCE [LARGE SCALE GENOMIC DNA]</scope>
    <source>
        <strain evidence="12">JCM 16914</strain>
    </source>
</reference>
<dbReference type="EC" id="2.7.7.87" evidence="9"/>
<name>A0ABP7M2I6_9GAMM</name>
<keyword evidence="12" id="KW-1185">Reference proteome</keyword>
<keyword evidence="2 9" id="KW-0963">Cytoplasm</keyword>
<dbReference type="Proteomes" id="UP001500133">
    <property type="component" value="Unassembled WGS sequence"/>
</dbReference>
<evidence type="ECO:0000256" key="6">
    <source>
        <dbReference type="ARBA" id="ARBA00022741"/>
    </source>
</evidence>
<evidence type="ECO:0000256" key="7">
    <source>
        <dbReference type="ARBA" id="ARBA00022840"/>
    </source>
</evidence>
<evidence type="ECO:0000256" key="3">
    <source>
        <dbReference type="ARBA" id="ARBA00022679"/>
    </source>
</evidence>
<keyword evidence="5 9" id="KW-0548">Nucleotidyltransferase</keyword>
<dbReference type="SUPFAM" id="SSF55821">
    <property type="entry name" value="YrdC/RibB"/>
    <property type="match status" value="1"/>
</dbReference>
<dbReference type="Pfam" id="PF01300">
    <property type="entry name" value="Sua5_yciO_yrdC"/>
    <property type="match status" value="1"/>
</dbReference>
<dbReference type="Gene3D" id="3.90.870.10">
    <property type="entry name" value="DHBP synthase"/>
    <property type="match status" value="1"/>
</dbReference>
<comment type="similarity">
    <text evidence="9">Belongs to the SUA5 family. TsaC subfamily.</text>
</comment>
<organism evidence="11 12">
    <name type="scientific">Halomonas cibimaris</name>
    <dbReference type="NCBI Taxonomy" id="657012"/>
    <lineage>
        <taxon>Bacteria</taxon>
        <taxon>Pseudomonadati</taxon>
        <taxon>Pseudomonadota</taxon>
        <taxon>Gammaproteobacteria</taxon>
        <taxon>Oceanospirillales</taxon>
        <taxon>Halomonadaceae</taxon>
        <taxon>Halomonas</taxon>
    </lineage>
</organism>
<comment type="caution">
    <text evidence="11">The sequence shown here is derived from an EMBL/GenBank/DDBJ whole genome shotgun (WGS) entry which is preliminary data.</text>
</comment>
<protein>
    <recommendedName>
        <fullName evidence="9">Threonylcarbamoyl-AMP synthase</fullName>
        <shortName evidence="9">TC-AMP synthase</shortName>
        <ecNumber evidence="9">2.7.7.87</ecNumber>
    </recommendedName>
    <alternativeName>
        <fullName evidence="9">L-threonylcarbamoyladenylate synthase</fullName>
    </alternativeName>
    <alternativeName>
        <fullName evidence="9">t(6)A37 threonylcarbamoyladenosine biosynthesis protein TsaC</fullName>
    </alternativeName>
    <alternativeName>
        <fullName evidence="9">tRNA threonylcarbamoyladenosine biosynthesis protein TsaC</fullName>
    </alternativeName>
</protein>
<evidence type="ECO:0000256" key="9">
    <source>
        <dbReference type="HAMAP-Rule" id="MF_01852"/>
    </source>
</evidence>
<evidence type="ECO:0000256" key="5">
    <source>
        <dbReference type="ARBA" id="ARBA00022695"/>
    </source>
</evidence>
<proteinExistence type="inferred from homology"/>
<evidence type="ECO:0000259" key="10">
    <source>
        <dbReference type="PROSITE" id="PS51163"/>
    </source>
</evidence>
<comment type="subcellular location">
    <subcellularLocation>
        <location evidence="1 9">Cytoplasm</location>
    </subcellularLocation>
</comment>
<dbReference type="InterPro" id="IPR017945">
    <property type="entry name" value="DHBP_synth_RibB-like_a/b_dom"/>
</dbReference>
<dbReference type="PROSITE" id="PS51163">
    <property type="entry name" value="YRDC"/>
    <property type="match status" value="1"/>
</dbReference>
<dbReference type="InterPro" id="IPR023535">
    <property type="entry name" value="TC-AMP_synthase"/>
</dbReference>
<evidence type="ECO:0000313" key="12">
    <source>
        <dbReference type="Proteomes" id="UP001500133"/>
    </source>
</evidence>
<dbReference type="EMBL" id="BAAAZT010000077">
    <property type="protein sequence ID" value="GAA3910768.1"/>
    <property type="molecule type" value="Genomic_DNA"/>
</dbReference>